<gene>
    <name evidence="1" type="ORF">DPBNPPHM_00130</name>
</gene>
<evidence type="ECO:0000313" key="2">
    <source>
        <dbReference type="Proteomes" id="UP000434580"/>
    </source>
</evidence>
<proteinExistence type="predicted"/>
<sequence>MDDLGTKGLALRMSATGITDGHGRVKTLTLKRVAGLLTFEAGKDSRLFSFWNIDFLSLRLF</sequence>
<dbReference type="Proteomes" id="UP000434580">
    <property type="component" value="Unassembled WGS sequence"/>
</dbReference>
<dbReference type="EMBL" id="CACSII010000001">
    <property type="protein sequence ID" value="CAA0079344.1"/>
    <property type="molecule type" value="Genomic_DNA"/>
</dbReference>
<dbReference type="AlphaFoldDB" id="A0A5S9N4P6"/>
<reference evidence="1 2" key="1">
    <citation type="submission" date="2019-11" db="EMBL/GenBank/DDBJ databases">
        <authorList>
            <person name="Holert J."/>
        </authorList>
    </citation>
    <scope>NUCLEOTIDE SEQUENCE [LARGE SCALE GENOMIC DNA]</scope>
    <source>
        <strain evidence="1">BC5_2</strain>
    </source>
</reference>
<organism evidence="1 2">
    <name type="scientific">BD1-7 clade bacterium</name>
    <dbReference type="NCBI Taxonomy" id="2029982"/>
    <lineage>
        <taxon>Bacteria</taxon>
        <taxon>Pseudomonadati</taxon>
        <taxon>Pseudomonadota</taxon>
        <taxon>Gammaproteobacteria</taxon>
        <taxon>Cellvibrionales</taxon>
        <taxon>Spongiibacteraceae</taxon>
        <taxon>BD1-7 clade</taxon>
    </lineage>
</organism>
<accession>A0A5S9N4P6</accession>
<name>A0A5S9N4P6_9GAMM</name>
<protein>
    <submittedName>
        <fullName evidence="1">Uncharacterized protein</fullName>
    </submittedName>
</protein>
<evidence type="ECO:0000313" key="1">
    <source>
        <dbReference type="EMBL" id="CAA0079344.1"/>
    </source>
</evidence>